<evidence type="ECO:0000313" key="2">
    <source>
        <dbReference type="EMBL" id="HGI42874.1"/>
    </source>
</evidence>
<dbReference type="GO" id="GO:0006777">
    <property type="term" value="P:Mo-molybdopterin cofactor biosynthetic process"/>
    <property type="evidence" value="ECO:0007669"/>
    <property type="project" value="InterPro"/>
</dbReference>
<dbReference type="SUPFAM" id="SSF54285">
    <property type="entry name" value="MoaD/ThiS"/>
    <property type="match status" value="1"/>
</dbReference>
<dbReference type="InterPro" id="IPR044672">
    <property type="entry name" value="MOCS2A"/>
</dbReference>
<dbReference type="InterPro" id="IPR003749">
    <property type="entry name" value="ThiS/MoaD-like"/>
</dbReference>
<name>A0A7C4BA02_THEPE</name>
<dbReference type="PANTHER" id="PTHR33359">
    <property type="entry name" value="MOLYBDOPTERIN SYNTHASE SULFUR CARRIER SUBUNIT"/>
    <property type="match status" value="1"/>
</dbReference>
<dbReference type="Gene3D" id="3.10.20.30">
    <property type="match status" value="1"/>
</dbReference>
<dbReference type="AlphaFoldDB" id="A0A7C4BA02"/>
<dbReference type="GO" id="GO:1990133">
    <property type="term" value="C:molybdopterin adenylyltransferase complex"/>
    <property type="evidence" value="ECO:0007669"/>
    <property type="project" value="TreeGrafter"/>
</dbReference>
<dbReference type="InterPro" id="IPR016155">
    <property type="entry name" value="Mopterin_synth/thiamin_S_b"/>
</dbReference>
<proteinExistence type="predicted"/>
<evidence type="ECO:0000256" key="1">
    <source>
        <dbReference type="ARBA" id="ARBA00022741"/>
    </source>
</evidence>
<dbReference type="PANTHER" id="PTHR33359:SF1">
    <property type="entry name" value="MOLYBDOPTERIN SYNTHASE SULFUR CARRIER SUBUNIT"/>
    <property type="match status" value="1"/>
</dbReference>
<keyword evidence="1" id="KW-0547">Nucleotide-binding</keyword>
<dbReference type="InterPro" id="IPR010038">
    <property type="entry name" value="MoaD_arc-typ"/>
</dbReference>
<gene>
    <name evidence="2" type="ORF">ENV17_00615</name>
</gene>
<reference evidence="2" key="1">
    <citation type="journal article" date="2020" name="mSystems">
        <title>Genome- and Community-Level Interaction Insights into Carbon Utilization and Element Cycling Functions of Hydrothermarchaeota in Hydrothermal Sediment.</title>
        <authorList>
            <person name="Zhou Z."/>
            <person name="Liu Y."/>
            <person name="Xu W."/>
            <person name="Pan J."/>
            <person name="Luo Z.H."/>
            <person name="Li M."/>
        </authorList>
    </citation>
    <scope>NUCLEOTIDE SEQUENCE [LARGE SCALE GENOMIC DNA]</scope>
    <source>
        <strain evidence="2">SpSt-735</strain>
    </source>
</reference>
<protein>
    <submittedName>
        <fullName evidence="2">MoaD/ThiS family protein</fullName>
    </submittedName>
</protein>
<accession>A0A7C4BA02</accession>
<dbReference type="InterPro" id="IPR012675">
    <property type="entry name" value="Beta-grasp_dom_sf"/>
</dbReference>
<sequence>MEVTVKYVSLFRDIAAKKEESIELPGGARLRDLIRVLSERYSGLGEYLERGEFVALVNGKVAELEEELPDNSEVVVMPPISGG</sequence>
<dbReference type="NCBIfam" id="TIGR01687">
    <property type="entry name" value="moaD_arch"/>
    <property type="match status" value="1"/>
</dbReference>
<dbReference type="Pfam" id="PF02597">
    <property type="entry name" value="ThiS"/>
    <property type="match status" value="1"/>
</dbReference>
<organism evidence="2">
    <name type="scientific">Thermofilum pendens</name>
    <dbReference type="NCBI Taxonomy" id="2269"/>
    <lineage>
        <taxon>Archaea</taxon>
        <taxon>Thermoproteota</taxon>
        <taxon>Thermoprotei</taxon>
        <taxon>Thermofilales</taxon>
        <taxon>Thermofilaceae</taxon>
        <taxon>Thermofilum</taxon>
    </lineage>
</organism>
<dbReference type="EMBL" id="DTFI01000015">
    <property type="protein sequence ID" value="HGI42874.1"/>
    <property type="molecule type" value="Genomic_DNA"/>
</dbReference>
<dbReference type="CDD" id="cd00754">
    <property type="entry name" value="Ubl_MoaD"/>
    <property type="match status" value="1"/>
</dbReference>
<dbReference type="GO" id="GO:0000166">
    <property type="term" value="F:nucleotide binding"/>
    <property type="evidence" value="ECO:0007669"/>
    <property type="project" value="UniProtKB-KW"/>
</dbReference>
<comment type="caution">
    <text evidence="2">The sequence shown here is derived from an EMBL/GenBank/DDBJ whole genome shotgun (WGS) entry which is preliminary data.</text>
</comment>